<dbReference type="RefSeq" id="WP_258845140.1">
    <property type="nucleotide sequence ID" value="NZ_JANUGX010000008.1"/>
</dbReference>
<evidence type="ECO:0000313" key="2">
    <source>
        <dbReference type="EMBL" id="MCS0589376.1"/>
    </source>
</evidence>
<keyword evidence="1" id="KW-1133">Transmembrane helix</keyword>
<evidence type="ECO:0000256" key="1">
    <source>
        <dbReference type="SAM" id="Phobius"/>
    </source>
</evidence>
<keyword evidence="1" id="KW-0472">Membrane</keyword>
<dbReference type="Proteomes" id="UP001205560">
    <property type="component" value="Unassembled WGS sequence"/>
</dbReference>
<gene>
    <name evidence="2" type="ORF">NX782_09170</name>
</gene>
<protein>
    <recommendedName>
        <fullName evidence="4">Transmembrane protein</fullName>
    </recommendedName>
</protein>
<accession>A0ABT2A5B0</accession>
<reference evidence="2 3" key="1">
    <citation type="submission" date="2022-08" db="EMBL/GenBank/DDBJ databases">
        <title>Reclassification of Massilia species as members of the genera Telluria, Duganella, Pseudoduganella, Mokoshia gen. nov. and Zemynaea gen. nov. using orthogonal and non-orthogonal genome-based approaches.</title>
        <authorList>
            <person name="Bowman J.P."/>
        </authorList>
    </citation>
    <scope>NUCLEOTIDE SEQUENCE [LARGE SCALE GENOMIC DNA]</scope>
    <source>
        <strain evidence="2 3">LMG 28164</strain>
    </source>
</reference>
<evidence type="ECO:0008006" key="4">
    <source>
        <dbReference type="Google" id="ProtNLM"/>
    </source>
</evidence>
<comment type="caution">
    <text evidence="2">The sequence shown here is derived from an EMBL/GenBank/DDBJ whole genome shotgun (WGS) entry which is preliminary data.</text>
</comment>
<proteinExistence type="predicted"/>
<organism evidence="2 3">
    <name type="scientific">Massilia norwichensis</name>
    <dbReference type="NCBI Taxonomy" id="1442366"/>
    <lineage>
        <taxon>Bacteria</taxon>
        <taxon>Pseudomonadati</taxon>
        <taxon>Pseudomonadota</taxon>
        <taxon>Betaproteobacteria</taxon>
        <taxon>Burkholderiales</taxon>
        <taxon>Oxalobacteraceae</taxon>
        <taxon>Telluria group</taxon>
        <taxon>Massilia</taxon>
    </lineage>
</organism>
<feature type="transmembrane region" description="Helical" evidence="1">
    <location>
        <begin position="20"/>
        <end position="41"/>
    </location>
</feature>
<name>A0ABT2A5B0_9BURK</name>
<keyword evidence="3" id="KW-1185">Reference proteome</keyword>
<evidence type="ECO:0000313" key="3">
    <source>
        <dbReference type="Proteomes" id="UP001205560"/>
    </source>
</evidence>
<keyword evidence="1" id="KW-0812">Transmembrane</keyword>
<dbReference type="EMBL" id="JANUGX010000008">
    <property type="protein sequence ID" value="MCS0589376.1"/>
    <property type="molecule type" value="Genomic_DNA"/>
</dbReference>
<sequence length="201" mass="21353">MKPLSFGTLALRLQLALRAWPLPVACGAAFLAIAAALAWTLHANAGLEAERDALLAARAARQAASASAAHAAPSAPAAPVPQPLPSIDNLDAFYAALGPRRYAEQQVRTLFALAAKNGLMLSQGEYKTGYDRNARVGTYQVNLPVKGGYGAIWQFAMGALREIPFASLDDISFRRDGIQDPTVEARLRLTLYLKDVPGAAP</sequence>